<proteinExistence type="inferred from homology"/>
<keyword evidence="5" id="KW-1185">Reference proteome</keyword>
<evidence type="ECO:0000313" key="5">
    <source>
        <dbReference type="Proteomes" id="UP001604277"/>
    </source>
</evidence>
<sequence>MATSDCGEFTQVDRELLEIIGSGVEPVELNDLLPVEAGAADEASDPIMSYHWEWWNAVQKNTKSLDFERLVPLLSNAARKAVSDCVKLLSNSNEGHKILVDAFVSAADKSHDDNLNGIWLSDWSKFGFYDIDFGFGKLIWTSVVNVPVKNFITMFNTKDNHGIEAWVNLHEKYMPYFEQDEEIKKLTT</sequence>
<keyword evidence="3 4" id="KW-0012">Acyltransferase</keyword>
<comment type="similarity">
    <text evidence="1">Belongs to the plant acyltransferase family.</text>
</comment>
<comment type="caution">
    <text evidence="4">The sequence shown here is derived from an EMBL/GenBank/DDBJ whole genome shotgun (WGS) entry which is preliminary data.</text>
</comment>
<reference evidence="5" key="1">
    <citation type="submission" date="2024-07" db="EMBL/GenBank/DDBJ databases">
        <title>Two chromosome-level genome assemblies of Korean endemic species Abeliophyllum distichum and Forsythia ovata (Oleaceae).</title>
        <authorList>
            <person name="Jang H."/>
        </authorList>
    </citation>
    <scope>NUCLEOTIDE SEQUENCE [LARGE SCALE GENOMIC DNA]</scope>
</reference>
<dbReference type="GO" id="GO:0016746">
    <property type="term" value="F:acyltransferase activity"/>
    <property type="evidence" value="ECO:0007669"/>
    <property type="project" value="UniProtKB-KW"/>
</dbReference>
<dbReference type="PANTHER" id="PTHR31623">
    <property type="entry name" value="F21J9.9"/>
    <property type="match status" value="1"/>
</dbReference>
<evidence type="ECO:0000256" key="3">
    <source>
        <dbReference type="ARBA" id="ARBA00023315"/>
    </source>
</evidence>
<evidence type="ECO:0000256" key="2">
    <source>
        <dbReference type="ARBA" id="ARBA00022679"/>
    </source>
</evidence>
<name>A0ABD1S3M1_9LAMI</name>
<evidence type="ECO:0000313" key="4">
    <source>
        <dbReference type="EMBL" id="KAL2494483.1"/>
    </source>
</evidence>
<gene>
    <name evidence="4" type="ORF">Fot_38240</name>
</gene>
<keyword evidence="2" id="KW-0808">Transferase</keyword>
<accession>A0ABD1S3M1</accession>
<organism evidence="4 5">
    <name type="scientific">Forsythia ovata</name>
    <dbReference type="NCBI Taxonomy" id="205694"/>
    <lineage>
        <taxon>Eukaryota</taxon>
        <taxon>Viridiplantae</taxon>
        <taxon>Streptophyta</taxon>
        <taxon>Embryophyta</taxon>
        <taxon>Tracheophyta</taxon>
        <taxon>Spermatophyta</taxon>
        <taxon>Magnoliopsida</taxon>
        <taxon>eudicotyledons</taxon>
        <taxon>Gunneridae</taxon>
        <taxon>Pentapetalae</taxon>
        <taxon>asterids</taxon>
        <taxon>lamiids</taxon>
        <taxon>Lamiales</taxon>
        <taxon>Oleaceae</taxon>
        <taxon>Forsythieae</taxon>
        <taxon>Forsythia</taxon>
    </lineage>
</organism>
<dbReference type="EMBL" id="JBFOLJ010000011">
    <property type="protein sequence ID" value="KAL2494483.1"/>
    <property type="molecule type" value="Genomic_DNA"/>
</dbReference>
<dbReference type="InterPro" id="IPR023213">
    <property type="entry name" value="CAT-like_dom_sf"/>
</dbReference>
<evidence type="ECO:0000256" key="1">
    <source>
        <dbReference type="ARBA" id="ARBA00009861"/>
    </source>
</evidence>
<dbReference type="Gene3D" id="3.30.559.10">
    <property type="entry name" value="Chloramphenicol acetyltransferase-like domain"/>
    <property type="match status" value="1"/>
</dbReference>
<protein>
    <submittedName>
        <fullName evidence="4">Acyltransferase ACT6</fullName>
    </submittedName>
</protein>
<dbReference type="AlphaFoldDB" id="A0ABD1S3M1"/>
<dbReference type="Pfam" id="PF02458">
    <property type="entry name" value="Transferase"/>
    <property type="match status" value="1"/>
</dbReference>
<dbReference type="PANTHER" id="PTHR31623:SF124">
    <property type="entry name" value="VINORINE SYNTHASE-RELATED"/>
    <property type="match status" value="1"/>
</dbReference>
<dbReference type="Proteomes" id="UP001604277">
    <property type="component" value="Unassembled WGS sequence"/>
</dbReference>